<keyword evidence="2" id="KW-0238">DNA-binding</keyword>
<evidence type="ECO:0000256" key="2">
    <source>
        <dbReference type="ARBA" id="ARBA00023125"/>
    </source>
</evidence>
<keyword evidence="6" id="KW-1185">Reference proteome</keyword>
<dbReference type="PANTHER" id="PTHR43280">
    <property type="entry name" value="ARAC-FAMILY TRANSCRIPTIONAL REGULATOR"/>
    <property type="match status" value="1"/>
</dbReference>
<dbReference type="InterPro" id="IPR018060">
    <property type="entry name" value="HTH_AraC"/>
</dbReference>
<evidence type="ECO:0000256" key="1">
    <source>
        <dbReference type="ARBA" id="ARBA00023015"/>
    </source>
</evidence>
<dbReference type="SMART" id="SM00342">
    <property type="entry name" value="HTH_ARAC"/>
    <property type="match status" value="1"/>
</dbReference>
<keyword evidence="3" id="KW-0804">Transcription</keyword>
<dbReference type="EMBL" id="JAUFQU010000001">
    <property type="protein sequence ID" value="MDN3705832.1"/>
    <property type="molecule type" value="Genomic_DNA"/>
</dbReference>
<evidence type="ECO:0000313" key="5">
    <source>
        <dbReference type="EMBL" id="MDN3705832.1"/>
    </source>
</evidence>
<feature type="domain" description="HTH araC/xylS-type" evidence="4">
    <location>
        <begin position="194"/>
        <end position="292"/>
    </location>
</feature>
<accession>A0ABT8CRH8</accession>
<evidence type="ECO:0000313" key="6">
    <source>
        <dbReference type="Proteomes" id="UP001242368"/>
    </source>
</evidence>
<name>A0ABT8CRH8_9FLAO</name>
<dbReference type="PANTHER" id="PTHR43280:SF32">
    <property type="entry name" value="TRANSCRIPTIONAL REGULATORY PROTEIN"/>
    <property type="match status" value="1"/>
</dbReference>
<proteinExistence type="predicted"/>
<dbReference type="InterPro" id="IPR009057">
    <property type="entry name" value="Homeodomain-like_sf"/>
</dbReference>
<dbReference type="Proteomes" id="UP001242368">
    <property type="component" value="Unassembled WGS sequence"/>
</dbReference>
<comment type="caution">
    <text evidence="5">The sequence shown here is derived from an EMBL/GenBank/DDBJ whole genome shotgun (WGS) entry which is preliminary data.</text>
</comment>
<dbReference type="SUPFAM" id="SSF51215">
    <property type="entry name" value="Regulatory protein AraC"/>
    <property type="match status" value="1"/>
</dbReference>
<dbReference type="Pfam" id="PF12833">
    <property type="entry name" value="HTH_18"/>
    <property type="match status" value="1"/>
</dbReference>
<dbReference type="SUPFAM" id="SSF46689">
    <property type="entry name" value="Homeodomain-like"/>
    <property type="match status" value="1"/>
</dbReference>
<protein>
    <submittedName>
        <fullName evidence="5">Helix-turn-helix domain-containing protein</fullName>
    </submittedName>
</protein>
<reference evidence="6" key="1">
    <citation type="journal article" date="2019" name="Int. J. Syst. Evol. Microbiol.">
        <title>The Global Catalogue of Microorganisms (GCM) 10K type strain sequencing project: providing services to taxonomists for standard genome sequencing and annotation.</title>
        <authorList>
            <consortium name="The Broad Institute Genomics Platform"/>
            <consortium name="The Broad Institute Genome Sequencing Center for Infectious Disease"/>
            <person name="Wu L."/>
            <person name="Ma J."/>
        </authorList>
    </citation>
    <scope>NUCLEOTIDE SEQUENCE [LARGE SCALE GENOMIC DNA]</scope>
    <source>
        <strain evidence="6">CECT 7184</strain>
    </source>
</reference>
<dbReference type="InterPro" id="IPR037923">
    <property type="entry name" value="HTH-like"/>
</dbReference>
<keyword evidence="1" id="KW-0805">Transcription regulation</keyword>
<sequence>METQITIHHFVQHHFNQQHTRQIEEIDLYTQKIDNHFPGIAVSKFDFYTILLGIKGKATLGAAHHVFELNQHSISILPPDTICKMEHLTDDFEAYIVVFTPDFLKKGAITAEIIDELLYINQEYPPVFEVEPLLFTSLYYKFTGIEKEAGKESPFYLEMIRLYLLQILYDYNRVCEICLLNSQKNINRPYQIVYEFRKLVDLKFRELKTVKEYADLLFITPKYLSQCVKEQTGGSAIHIIHKRIVLEAELLLNYSASSIKEIADLLRFDSASHFSRFFKNIKAQSPGQYRNKR</sequence>
<evidence type="ECO:0000256" key="3">
    <source>
        <dbReference type="ARBA" id="ARBA00023163"/>
    </source>
</evidence>
<dbReference type="PROSITE" id="PS01124">
    <property type="entry name" value="HTH_ARAC_FAMILY_2"/>
    <property type="match status" value="1"/>
</dbReference>
<gene>
    <name evidence="5" type="ORF">QW060_01675</name>
</gene>
<dbReference type="RefSeq" id="WP_290361981.1">
    <property type="nucleotide sequence ID" value="NZ_JAUFQU010000001.1"/>
</dbReference>
<dbReference type="Gene3D" id="1.10.10.60">
    <property type="entry name" value="Homeodomain-like"/>
    <property type="match status" value="1"/>
</dbReference>
<evidence type="ECO:0000259" key="4">
    <source>
        <dbReference type="PROSITE" id="PS01124"/>
    </source>
</evidence>
<organism evidence="5 6">
    <name type="scientific">Paenimyroides ceti</name>
    <dbReference type="NCBI Taxonomy" id="395087"/>
    <lineage>
        <taxon>Bacteria</taxon>
        <taxon>Pseudomonadati</taxon>
        <taxon>Bacteroidota</taxon>
        <taxon>Flavobacteriia</taxon>
        <taxon>Flavobacteriales</taxon>
        <taxon>Flavobacteriaceae</taxon>
        <taxon>Paenimyroides</taxon>
    </lineage>
</organism>